<dbReference type="InterPro" id="IPR045275">
    <property type="entry name" value="MscS_archaea/bacteria_type"/>
</dbReference>
<dbReference type="InterPro" id="IPR011066">
    <property type="entry name" value="MscS_channel_C_sf"/>
</dbReference>
<gene>
    <name evidence="12" type="ORF">QJ522_14755</name>
</gene>
<feature type="domain" description="Mechanosensitive ion channel MscS C-terminal" evidence="10">
    <location>
        <begin position="225"/>
        <end position="306"/>
    </location>
</feature>
<comment type="similarity">
    <text evidence="2">Belongs to the MscS (TC 1.A.23) family.</text>
</comment>
<feature type="transmembrane region" description="Helical" evidence="7">
    <location>
        <begin position="70"/>
        <end position="91"/>
    </location>
</feature>
<evidence type="ECO:0000256" key="8">
    <source>
        <dbReference type="SAM" id="SignalP"/>
    </source>
</evidence>
<evidence type="ECO:0000313" key="13">
    <source>
        <dbReference type="Proteomes" id="UP001431776"/>
    </source>
</evidence>
<evidence type="ECO:0000256" key="1">
    <source>
        <dbReference type="ARBA" id="ARBA00004651"/>
    </source>
</evidence>
<dbReference type="Pfam" id="PF05552">
    <property type="entry name" value="MS_channel_1st_1"/>
    <property type="match status" value="1"/>
</dbReference>
<evidence type="ECO:0000259" key="11">
    <source>
        <dbReference type="Pfam" id="PF21088"/>
    </source>
</evidence>
<dbReference type="InterPro" id="IPR011014">
    <property type="entry name" value="MscS_channel_TM-2"/>
</dbReference>
<dbReference type="InterPro" id="IPR023408">
    <property type="entry name" value="MscS_beta-dom_sf"/>
</dbReference>
<dbReference type="Gene3D" id="1.10.287.1260">
    <property type="match status" value="1"/>
</dbReference>
<protein>
    <submittedName>
        <fullName evidence="12">Mechanosensitive ion channel</fullName>
    </submittedName>
</protein>
<keyword evidence="3" id="KW-1003">Cell membrane</keyword>
<keyword evidence="4 7" id="KW-0812">Transmembrane</keyword>
<name>A0AAW6U320_9BACT</name>
<feature type="signal peptide" evidence="8">
    <location>
        <begin position="1"/>
        <end position="28"/>
    </location>
</feature>
<dbReference type="PANTHER" id="PTHR30221:SF1">
    <property type="entry name" value="SMALL-CONDUCTANCE MECHANOSENSITIVE CHANNEL"/>
    <property type="match status" value="1"/>
</dbReference>
<feature type="domain" description="Mechanosensitive ion channel MscS" evidence="9">
    <location>
        <begin position="154"/>
        <end position="218"/>
    </location>
</feature>
<evidence type="ECO:0000256" key="7">
    <source>
        <dbReference type="SAM" id="Phobius"/>
    </source>
</evidence>
<feature type="transmembrane region" description="Helical" evidence="7">
    <location>
        <begin position="136"/>
        <end position="166"/>
    </location>
</feature>
<dbReference type="EMBL" id="JASCXX010000018">
    <property type="protein sequence ID" value="MDI6450318.1"/>
    <property type="molecule type" value="Genomic_DNA"/>
</dbReference>
<dbReference type="SUPFAM" id="SSF82689">
    <property type="entry name" value="Mechanosensitive channel protein MscS (YggB), C-terminal domain"/>
    <property type="match status" value="1"/>
</dbReference>
<proteinExistence type="inferred from homology"/>
<keyword evidence="5 7" id="KW-1133">Transmembrane helix</keyword>
<dbReference type="Proteomes" id="UP001431776">
    <property type="component" value="Unassembled WGS sequence"/>
</dbReference>
<dbReference type="InterPro" id="IPR049278">
    <property type="entry name" value="MS_channel_C"/>
</dbReference>
<evidence type="ECO:0000256" key="5">
    <source>
        <dbReference type="ARBA" id="ARBA00022989"/>
    </source>
</evidence>
<feature type="chain" id="PRO_5043599710" evidence="8">
    <location>
        <begin position="29"/>
        <end position="326"/>
    </location>
</feature>
<feature type="transmembrane region" description="Helical" evidence="7">
    <location>
        <begin position="111"/>
        <end position="130"/>
    </location>
</feature>
<organism evidence="12 13">
    <name type="scientific">Anaerobaca lacustris</name>
    <dbReference type="NCBI Taxonomy" id="3044600"/>
    <lineage>
        <taxon>Bacteria</taxon>
        <taxon>Pseudomonadati</taxon>
        <taxon>Planctomycetota</taxon>
        <taxon>Phycisphaerae</taxon>
        <taxon>Sedimentisphaerales</taxon>
        <taxon>Anaerobacaceae</taxon>
        <taxon>Anaerobaca</taxon>
    </lineage>
</organism>
<dbReference type="Pfam" id="PF00924">
    <property type="entry name" value="MS_channel_2nd"/>
    <property type="match status" value="1"/>
</dbReference>
<dbReference type="AlphaFoldDB" id="A0AAW6U320"/>
<feature type="domain" description="Mechanosensitive ion channel transmembrane helices 2/3" evidence="11">
    <location>
        <begin position="112"/>
        <end position="151"/>
    </location>
</feature>
<evidence type="ECO:0000259" key="9">
    <source>
        <dbReference type="Pfam" id="PF00924"/>
    </source>
</evidence>
<dbReference type="SUPFAM" id="SSF50182">
    <property type="entry name" value="Sm-like ribonucleoproteins"/>
    <property type="match status" value="1"/>
</dbReference>
<comment type="subcellular location">
    <subcellularLocation>
        <location evidence="1">Cell membrane</location>
        <topology evidence="1">Multi-pass membrane protein</topology>
    </subcellularLocation>
</comment>
<dbReference type="Gene3D" id="2.30.30.60">
    <property type="match status" value="1"/>
</dbReference>
<dbReference type="Pfam" id="PF21088">
    <property type="entry name" value="MS_channel_1st"/>
    <property type="match status" value="1"/>
</dbReference>
<dbReference type="InterPro" id="IPR008910">
    <property type="entry name" value="MSC_TM_helix"/>
</dbReference>
<keyword evidence="6 7" id="KW-0472">Membrane</keyword>
<comment type="caution">
    <text evidence="12">The sequence shown here is derived from an EMBL/GenBank/DDBJ whole genome shotgun (WGS) entry which is preliminary data.</text>
</comment>
<keyword evidence="13" id="KW-1185">Reference proteome</keyword>
<evidence type="ECO:0000256" key="3">
    <source>
        <dbReference type="ARBA" id="ARBA00022475"/>
    </source>
</evidence>
<dbReference type="InterPro" id="IPR006685">
    <property type="entry name" value="MscS_channel_2nd"/>
</dbReference>
<accession>A0AAW6U320</accession>
<dbReference type="SUPFAM" id="SSF82861">
    <property type="entry name" value="Mechanosensitive channel protein MscS (YggB), transmembrane region"/>
    <property type="match status" value="1"/>
</dbReference>
<dbReference type="PANTHER" id="PTHR30221">
    <property type="entry name" value="SMALL-CONDUCTANCE MECHANOSENSITIVE CHANNEL"/>
    <property type="match status" value="1"/>
</dbReference>
<evidence type="ECO:0000256" key="2">
    <source>
        <dbReference type="ARBA" id="ARBA00008017"/>
    </source>
</evidence>
<dbReference type="InterPro" id="IPR049142">
    <property type="entry name" value="MS_channel_1st"/>
</dbReference>
<dbReference type="Pfam" id="PF21082">
    <property type="entry name" value="MS_channel_3rd"/>
    <property type="match status" value="1"/>
</dbReference>
<dbReference type="InterPro" id="IPR010920">
    <property type="entry name" value="LSM_dom_sf"/>
</dbReference>
<dbReference type="GO" id="GO:0005886">
    <property type="term" value="C:plasma membrane"/>
    <property type="evidence" value="ECO:0007669"/>
    <property type="project" value="UniProtKB-SubCell"/>
</dbReference>
<reference evidence="12" key="1">
    <citation type="submission" date="2023-05" db="EMBL/GenBank/DDBJ databases">
        <title>Anaerotaeda fermentans gen. nov., sp. nov., a novel anaerobic planctomycete of the new family within the order Sedimentisphaerales isolated from Taman Peninsula, Russia.</title>
        <authorList>
            <person name="Khomyakova M.A."/>
            <person name="Merkel A.Y."/>
            <person name="Slobodkin A.I."/>
        </authorList>
    </citation>
    <scope>NUCLEOTIDE SEQUENCE</scope>
    <source>
        <strain evidence="12">M17dextr</strain>
    </source>
</reference>
<evidence type="ECO:0000256" key="6">
    <source>
        <dbReference type="ARBA" id="ARBA00023136"/>
    </source>
</evidence>
<dbReference type="GO" id="GO:0008381">
    <property type="term" value="F:mechanosensitive monoatomic ion channel activity"/>
    <property type="evidence" value="ECO:0007669"/>
    <property type="project" value="InterPro"/>
</dbReference>
<evidence type="ECO:0000313" key="12">
    <source>
        <dbReference type="EMBL" id="MDI6450318.1"/>
    </source>
</evidence>
<sequence length="326" mass="34581">MRGQRTMATTVGWIVFAAVMLAATTASAAASGDPNEGTAGGLDISDLSVSKAQEVLNQLYAYLAQYGLKILGAVIIFLVGRWVARLLSNLVASALTKAKMELMLVQFIKDLSYIAMLIFVVLAALANVGVQTTSFIAVLGAAGLAVGLALQGGLANFAAGVLMLIFKPIHVGDFVEVGGAKGTVKEISIFTTVLSSPDNVRIIVPNGQVMGGNISNFTINGTRRVDMVIGISYGDDLKKAKKVIEDVLAKDERILPDPAPLVAVSELGDSSVNFVVRPWVKSTDYWGTYFDLTANIKIALEDNGLTIPFPQRDVYVKEGKLATAKK</sequence>
<evidence type="ECO:0000256" key="4">
    <source>
        <dbReference type="ARBA" id="ARBA00022692"/>
    </source>
</evidence>
<evidence type="ECO:0000259" key="10">
    <source>
        <dbReference type="Pfam" id="PF21082"/>
    </source>
</evidence>
<keyword evidence="8" id="KW-0732">Signal</keyword>
<dbReference type="Gene3D" id="3.30.70.100">
    <property type="match status" value="1"/>
</dbReference>
<dbReference type="RefSeq" id="WP_349245726.1">
    <property type="nucleotide sequence ID" value="NZ_JASCXX010000018.1"/>
</dbReference>